<dbReference type="PANTHER" id="PTHR30055:SF234">
    <property type="entry name" value="HTH-TYPE TRANSCRIPTIONAL REGULATOR BETI"/>
    <property type="match status" value="1"/>
</dbReference>
<dbReference type="InterPro" id="IPR009057">
    <property type="entry name" value="Homeodomain-like_sf"/>
</dbReference>
<reference evidence="6 7" key="1">
    <citation type="submission" date="2016-10" db="EMBL/GenBank/DDBJ databases">
        <authorList>
            <person name="de Groot N.N."/>
        </authorList>
    </citation>
    <scope>NUCLEOTIDE SEQUENCE [LARGE SCALE GENOMIC DNA]</scope>
    <source>
        <strain evidence="6 7">DSM 44993</strain>
    </source>
</reference>
<organism evidence="6 7">
    <name type="scientific">Amycolatopsis saalfeldensis</name>
    <dbReference type="NCBI Taxonomy" id="394193"/>
    <lineage>
        <taxon>Bacteria</taxon>
        <taxon>Bacillati</taxon>
        <taxon>Actinomycetota</taxon>
        <taxon>Actinomycetes</taxon>
        <taxon>Pseudonocardiales</taxon>
        <taxon>Pseudonocardiaceae</taxon>
        <taxon>Amycolatopsis</taxon>
    </lineage>
</organism>
<keyword evidence="1" id="KW-0805">Transcription regulation</keyword>
<dbReference type="PROSITE" id="PS50977">
    <property type="entry name" value="HTH_TETR_2"/>
    <property type="match status" value="1"/>
</dbReference>
<dbReference type="Pfam" id="PF21597">
    <property type="entry name" value="TetR_C_43"/>
    <property type="match status" value="1"/>
</dbReference>
<evidence type="ECO:0000259" key="5">
    <source>
        <dbReference type="PROSITE" id="PS50977"/>
    </source>
</evidence>
<dbReference type="Proteomes" id="UP000198582">
    <property type="component" value="Unassembled WGS sequence"/>
</dbReference>
<sequence>MARRSDALRNDDRVLAAAREVFLEQGADAPVSAIAARAGVGMGTLYRRYPAKENLMRELLKRNIVQTGEEALRGLADPDPWHGFTSFIRACLDSGLSGAPSPGKAFPVTDEILAASRAARTRVQRLVTRAQSAGVLRADITAHDVVLLLTELRSRPELDGMRPATLRGRTLGIVLDGLRAPNATPLPGPKPTWATIRKLWDNYR</sequence>
<dbReference type="AlphaFoldDB" id="A0A1H8Y2J4"/>
<evidence type="ECO:0000256" key="1">
    <source>
        <dbReference type="ARBA" id="ARBA00023015"/>
    </source>
</evidence>
<name>A0A1H8Y2J4_9PSEU</name>
<dbReference type="InterPro" id="IPR036271">
    <property type="entry name" value="Tet_transcr_reg_TetR-rel_C_sf"/>
</dbReference>
<dbReference type="PRINTS" id="PR00455">
    <property type="entry name" value="HTHTETR"/>
</dbReference>
<evidence type="ECO:0000313" key="7">
    <source>
        <dbReference type="Proteomes" id="UP000198582"/>
    </source>
</evidence>
<evidence type="ECO:0000313" key="6">
    <source>
        <dbReference type="EMBL" id="SEP46267.1"/>
    </source>
</evidence>
<accession>A0A1H8Y2J4</accession>
<dbReference type="SUPFAM" id="SSF46689">
    <property type="entry name" value="Homeodomain-like"/>
    <property type="match status" value="1"/>
</dbReference>
<gene>
    <name evidence="6" type="ORF">SAMN04489732_110219</name>
</gene>
<dbReference type="EMBL" id="FOEF01000010">
    <property type="protein sequence ID" value="SEP46267.1"/>
    <property type="molecule type" value="Genomic_DNA"/>
</dbReference>
<dbReference type="RefSeq" id="WP_091619623.1">
    <property type="nucleotide sequence ID" value="NZ_FOEF01000010.1"/>
</dbReference>
<feature type="DNA-binding region" description="H-T-H motif" evidence="4">
    <location>
        <begin position="30"/>
        <end position="49"/>
    </location>
</feature>
<dbReference type="GO" id="GO:0000976">
    <property type="term" value="F:transcription cis-regulatory region binding"/>
    <property type="evidence" value="ECO:0007669"/>
    <property type="project" value="TreeGrafter"/>
</dbReference>
<dbReference type="Pfam" id="PF00440">
    <property type="entry name" value="TetR_N"/>
    <property type="match status" value="1"/>
</dbReference>
<dbReference type="STRING" id="394193.SAMN04489732_110219"/>
<dbReference type="PANTHER" id="PTHR30055">
    <property type="entry name" value="HTH-TYPE TRANSCRIPTIONAL REGULATOR RUTR"/>
    <property type="match status" value="1"/>
</dbReference>
<dbReference type="GO" id="GO:0003700">
    <property type="term" value="F:DNA-binding transcription factor activity"/>
    <property type="evidence" value="ECO:0007669"/>
    <property type="project" value="TreeGrafter"/>
</dbReference>
<dbReference type="Gene3D" id="1.10.357.10">
    <property type="entry name" value="Tetracycline Repressor, domain 2"/>
    <property type="match status" value="1"/>
</dbReference>
<keyword evidence="2 4" id="KW-0238">DNA-binding</keyword>
<dbReference type="InterPro" id="IPR049445">
    <property type="entry name" value="TetR_SbtR-like_C"/>
</dbReference>
<dbReference type="InterPro" id="IPR001647">
    <property type="entry name" value="HTH_TetR"/>
</dbReference>
<dbReference type="SUPFAM" id="SSF48498">
    <property type="entry name" value="Tetracyclin repressor-like, C-terminal domain"/>
    <property type="match status" value="1"/>
</dbReference>
<evidence type="ECO:0000256" key="3">
    <source>
        <dbReference type="ARBA" id="ARBA00023163"/>
    </source>
</evidence>
<protein>
    <submittedName>
        <fullName evidence="6">DNA-binding transcriptional regulator, AcrR family</fullName>
    </submittedName>
</protein>
<evidence type="ECO:0000256" key="2">
    <source>
        <dbReference type="ARBA" id="ARBA00023125"/>
    </source>
</evidence>
<proteinExistence type="predicted"/>
<keyword evidence="7" id="KW-1185">Reference proteome</keyword>
<evidence type="ECO:0000256" key="4">
    <source>
        <dbReference type="PROSITE-ProRule" id="PRU00335"/>
    </source>
</evidence>
<dbReference type="InterPro" id="IPR050109">
    <property type="entry name" value="HTH-type_TetR-like_transc_reg"/>
</dbReference>
<keyword evidence="3" id="KW-0804">Transcription</keyword>
<dbReference type="OrthoDB" id="9795011at2"/>
<feature type="domain" description="HTH tetR-type" evidence="5">
    <location>
        <begin position="8"/>
        <end position="67"/>
    </location>
</feature>